<evidence type="ECO:0000313" key="2">
    <source>
        <dbReference type="Proteomes" id="UP000735302"/>
    </source>
</evidence>
<organism evidence="1 2">
    <name type="scientific">Plakobranchus ocellatus</name>
    <dbReference type="NCBI Taxonomy" id="259542"/>
    <lineage>
        <taxon>Eukaryota</taxon>
        <taxon>Metazoa</taxon>
        <taxon>Spiralia</taxon>
        <taxon>Lophotrochozoa</taxon>
        <taxon>Mollusca</taxon>
        <taxon>Gastropoda</taxon>
        <taxon>Heterobranchia</taxon>
        <taxon>Euthyneura</taxon>
        <taxon>Panpulmonata</taxon>
        <taxon>Sacoglossa</taxon>
        <taxon>Placobranchoidea</taxon>
        <taxon>Plakobranchidae</taxon>
        <taxon>Plakobranchus</taxon>
    </lineage>
</organism>
<dbReference type="AlphaFoldDB" id="A0AAV4CKD1"/>
<dbReference type="Proteomes" id="UP000735302">
    <property type="component" value="Unassembled WGS sequence"/>
</dbReference>
<name>A0AAV4CKD1_9GAST</name>
<gene>
    <name evidence="1" type="ORF">PoB_005882000</name>
</gene>
<evidence type="ECO:0000313" key="1">
    <source>
        <dbReference type="EMBL" id="GFO32315.1"/>
    </source>
</evidence>
<dbReference type="EMBL" id="BLXT01006579">
    <property type="protein sequence ID" value="GFO32315.1"/>
    <property type="molecule type" value="Genomic_DNA"/>
</dbReference>
<accession>A0AAV4CKD1</accession>
<proteinExistence type="predicted"/>
<protein>
    <submittedName>
        <fullName evidence="1">Uncharacterized protein</fullName>
    </submittedName>
</protein>
<comment type="caution">
    <text evidence="1">The sequence shown here is derived from an EMBL/GenBank/DDBJ whole genome shotgun (WGS) entry which is preliminary data.</text>
</comment>
<sequence length="132" mass="14765">MFYVHSSTLHEADGRHRAQVCLRQNPPPGILKASAPVRLRQYPHQGTESQCTSDSSQYPPLGIPKASRPVRLCIYPPPEIRKASLQSAFAIIPHQGYRKPVVQSACASIPHQGYRKPVLQTAFANNLTWLRK</sequence>
<reference evidence="1 2" key="1">
    <citation type="journal article" date="2021" name="Elife">
        <title>Chloroplast acquisition without the gene transfer in kleptoplastic sea slugs, Plakobranchus ocellatus.</title>
        <authorList>
            <person name="Maeda T."/>
            <person name="Takahashi S."/>
            <person name="Yoshida T."/>
            <person name="Shimamura S."/>
            <person name="Takaki Y."/>
            <person name="Nagai Y."/>
            <person name="Toyoda A."/>
            <person name="Suzuki Y."/>
            <person name="Arimoto A."/>
            <person name="Ishii H."/>
            <person name="Satoh N."/>
            <person name="Nishiyama T."/>
            <person name="Hasebe M."/>
            <person name="Maruyama T."/>
            <person name="Minagawa J."/>
            <person name="Obokata J."/>
            <person name="Shigenobu S."/>
        </authorList>
    </citation>
    <scope>NUCLEOTIDE SEQUENCE [LARGE SCALE GENOMIC DNA]</scope>
</reference>
<keyword evidence="2" id="KW-1185">Reference proteome</keyword>